<reference evidence="1 2" key="1">
    <citation type="submission" date="2019-02" db="EMBL/GenBank/DDBJ databases">
        <title>Deep-cultivation of Planctomycetes and their phenomic and genomic characterization uncovers novel biology.</title>
        <authorList>
            <person name="Wiegand S."/>
            <person name="Jogler M."/>
            <person name="Boedeker C."/>
            <person name="Pinto D."/>
            <person name="Vollmers J."/>
            <person name="Rivas-Marin E."/>
            <person name="Kohn T."/>
            <person name="Peeters S.H."/>
            <person name="Heuer A."/>
            <person name="Rast P."/>
            <person name="Oberbeckmann S."/>
            <person name="Bunk B."/>
            <person name="Jeske O."/>
            <person name="Meyerdierks A."/>
            <person name="Storesund J.E."/>
            <person name="Kallscheuer N."/>
            <person name="Luecker S."/>
            <person name="Lage O.M."/>
            <person name="Pohl T."/>
            <person name="Merkel B.J."/>
            <person name="Hornburger P."/>
            <person name="Mueller R.-W."/>
            <person name="Bruemmer F."/>
            <person name="Labrenz M."/>
            <person name="Spormann A.M."/>
            <person name="Op den Camp H."/>
            <person name="Overmann J."/>
            <person name="Amann R."/>
            <person name="Jetten M.S.M."/>
            <person name="Mascher T."/>
            <person name="Medema M.H."/>
            <person name="Devos D.P."/>
            <person name="Kaster A.-K."/>
            <person name="Ovreas L."/>
            <person name="Rohde M."/>
            <person name="Galperin M.Y."/>
            <person name="Jogler C."/>
        </authorList>
    </citation>
    <scope>NUCLEOTIDE SEQUENCE [LARGE SCALE GENOMIC DNA]</scope>
    <source>
        <strain evidence="1 2">KS4</strain>
    </source>
</reference>
<proteinExistence type="predicted"/>
<organism evidence="1 2">
    <name type="scientific">Poriferisphaera corsica</name>
    <dbReference type="NCBI Taxonomy" id="2528020"/>
    <lineage>
        <taxon>Bacteria</taxon>
        <taxon>Pseudomonadati</taxon>
        <taxon>Planctomycetota</taxon>
        <taxon>Phycisphaerae</taxon>
        <taxon>Phycisphaerales</taxon>
        <taxon>Phycisphaeraceae</taxon>
        <taxon>Poriferisphaera</taxon>
    </lineage>
</organism>
<gene>
    <name evidence="1" type="ORF">KS4_15500</name>
</gene>
<dbReference type="Proteomes" id="UP000317369">
    <property type="component" value="Chromosome"/>
</dbReference>
<evidence type="ECO:0000313" key="2">
    <source>
        <dbReference type="Proteomes" id="UP000317369"/>
    </source>
</evidence>
<sequence>MSTNERENAEIKSKLFSKFGTAFNALTHGAKSTIKTQVLRKDRLDSELYNKRLDICRSCPGEYAQFTASGELYTCGPMIKSITTQGESKPCGCILKQKTQDVKEVCPFGYWPEISSTSTPTSLGKYEPLTRRHFISTSLTTTAIMLFSKNILWGSEKINIEDFCYLKLDACNSTSGPVHFCCKHIEGASYNSIIRLSFSRGYEIIRGCYNISDLPPISFSSPEEILQLPNVVGPNQNWDTGSVKNKFFQFFDDCETCNCVRQLTDCSNRKMLLDCTDAEDLIDGKYYRLSRDWKCFRLDQTQPSSFHDSEGSYYSANPLWISQDGYDAGFDNCDDCRNCCHAGGCMYPLPYWKIQEDYTQDMVPSTYIEYYEYIEWVHKDYTEYKKKDYNLYSNTNVCGTWAGGGTHTEYKVHFGDSEPTLKHIFSNTNASINGWPWTLNCNNNASPNVFCEISKSCRHYNRTYIVRKNGEIEHQHIIKMQVKIADGDFGYQSGPPNDCAT</sequence>
<dbReference type="AlphaFoldDB" id="A0A517YTD5"/>
<evidence type="ECO:0000313" key="1">
    <source>
        <dbReference type="EMBL" id="QDU33500.1"/>
    </source>
</evidence>
<protein>
    <submittedName>
        <fullName evidence="1">Uncharacterized protein</fullName>
    </submittedName>
</protein>
<keyword evidence="2" id="KW-1185">Reference proteome</keyword>
<dbReference type="RefSeq" id="WP_145076588.1">
    <property type="nucleotide sequence ID" value="NZ_CP036425.1"/>
</dbReference>
<dbReference type="EMBL" id="CP036425">
    <property type="protein sequence ID" value="QDU33500.1"/>
    <property type="molecule type" value="Genomic_DNA"/>
</dbReference>
<dbReference type="OrthoDB" id="198005at2"/>
<name>A0A517YTD5_9BACT</name>
<accession>A0A517YTD5</accession>
<dbReference type="KEGG" id="pcor:KS4_15500"/>